<feature type="compositionally biased region" description="Basic residues" evidence="11">
    <location>
        <begin position="157"/>
        <end position="175"/>
    </location>
</feature>
<comment type="subcellular location">
    <subcellularLocation>
        <location evidence="1">Nucleus</location>
    </subcellularLocation>
</comment>
<feature type="region of interest" description="Disordered" evidence="11">
    <location>
        <begin position="45"/>
        <end position="178"/>
    </location>
</feature>
<dbReference type="Pfam" id="PF12269">
    <property type="entry name" value="CpG_bind_C"/>
    <property type="match status" value="1"/>
</dbReference>
<keyword evidence="10" id="KW-0175">Coiled coil</keyword>
<evidence type="ECO:0000256" key="9">
    <source>
        <dbReference type="ARBA" id="ARBA00023828"/>
    </source>
</evidence>
<keyword evidence="7" id="KW-0804">Transcription</keyword>
<evidence type="ECO:0000259" key="12">
    <source>
        <dbReference type="Pfam" id="PF12269"/>
    </source>
</evidence>
<sequence length="493" mass="56403">ELGKQFTKEKAQQLASSYNDTSYTKFYSETQARLKKEADLMKKSAKIKQEATREVADQEKASSEPPKSEQKFYGKTNVSGEDIENFMSAINKLNSESNLPAPKTDHDYTAQPCDETASNCMQTDTGDEVQDESEHSDTQSDASDIDSDYEDSDNSARNKKMVKNFKKPAKNKTKKSAPLVKMEKAAATGTNSRPRRSTDEVVKVEECGQCLGPECVSQAQLGSKIDAYLKERYEQYNETESMADKMNLDELERINAQINLMKKKLGELEQKHVDLERIIDRAKYAKINPSVERDREKSMESNETEIYCVTCGQQCSEKQALKHMEKCFNKIESQAFFASFIKSNLEGKAMFCDYYNPQTKMYCKRLKVMCPEHEKERKVSDEEVCGYPLAKRDNLFEDCQDEICLAPKRNCSLHFKWEKLRRAVIDLERLRTYLKLEELMEQKRMNESALGQRKDFFSILLHKTVVHSEGDRVLQCESVGRPAGLGSDAPVKV</sequence>
<evidence type="ECO:0000256" key="11">
    <source>
        <dbReference type="SAM" id="MobiDB-lite"/>
    </source>
</evidence>
<dbReference type="PANTHER" id="PTHR46174:SF1">
    <property type="entry name" value="CXXC-TYPE ZINC FINGER PROTEIN 1"/>
    <property type="match status" value="1"/>
</dbReference>
<evidence type="ECO:0000313" key="13">
    <source>
        <dbReference type="EMBL" id="RNA12874.1"/>
    </source>
</evidence>
<evidence type="ECO:0000256" key="1">
    <source>
        <dbReference type="ARBA" id="ARBA00004123"/>
    </source>
</evidence>
<evidence type="ECO:0000256" key="8">
    <source>
        <dbReference type="ARBA" id="ARBA00023242"/>
    </source>
</evidence>
<dbReference type="Proteomes" id="UP000276133">
    <property type="component" value="Unassembled WGS sequence"/>
</dbReference>
<feature type="non-terminal residue" evidence="13">
    <location>
        <position position="1"/>
    </location>
</feature>
<dbReference type="PANTHER" id="PTHR46174">
    <property type="entry name" value="CXXC-TYPE ZINC FINGER PROTEIN 1"/>
    <property type="match status" value="1"/>
</dbReference>
<gene>
    <name evidence="13" type="ORF">BpHYR1_054157</name>
</gene>
<dbReference type="InterPro" id="IPR022056">
    <property type="entry name" value="CpG-bd_C"/>
</dbReference>
<keyword evidence="4" id="KW-0862">Zinc</keyword>
<dbReference type="GO" id="GO:0003677">
    <property type="term" value="F:DNA binding"/>
    <property type="evidence" value="ECO:0007669"/>
    <property type="project" value="UniProtKB-KW"/>
</dbReference>
<proteinExistence type="predicted"/>
<evidence type="ECO:0000256" key="7">
    <source>
        <dbReference type="ARBA" id="ARBA00023163"/>
    </source>
</evidence>
<dbReference type="GO" id="GO:0048188">
    <property type="term" value="C:Set1C/COMPASS complex"/>
    <property type="evidence" value="ECO:0007669"/>
    <property type="project" value="InterPro"/>
</dbReference>
<comment type="caution">
    <text evidence="13">The sequence shown here is derived from an EMBL/GenBank/DDBJ whole genome shotgun (WGS) entry which is preliminary data.</text>
</comment>
<feature type="compositionally biased region" description="Acidic residues" evidence="11">
    <location>
        <begin position="143"/>
        <end position="153"/>
    </location>
</feature>
<keyword evidence="6" id="KW-0238">DNA-binding</keyword>
<accession>A0A3M7QP78</accession>
<evidence type="ECO:0000256" key="5">
    <source>
        <dbReference type="ARBA" id="ARBA00023015"/>
    </source>
</evidence>
<dbReference type="EMBL" id="REGN01005575">
    <property type="protein sequence ID" value="RNA12874.1"/>
    <property type="molecule type" value="Genomic_DNA"/>
</dbReference>
<keyword evidence="14" id="KW-1185">Reference proteome</keyword>
<dbReference type="STRING" id="10195.A0A3M7QP78"/>
<keyword evidence="2" id="KW-0479">Metal-binding</keyword>
<reference evidence="13 14" key="1">
    <citation type="journal article" date="2018" name="Sci. Rep.">
        <title>Genomic signatures of local adaptation to the degree of environmental predictability in rotifers.</title>
        <authorList>
            <person name="Franch-Gras L."/>
            <person name="Hahn C."/>
            <person name="Garcia-Roger E.M."/>
            <person name="Carmona M.J."/>
            <person name="Serra M."/>
            <person name="Gomez A."/>
        </authorList>
    </citation>
    <scope>NUCLEOTIDE SEQUENCE [LARGE SCALE GENOMIC DNA]</scope>
    <source>
        <strain evidence="13">HYR1</strain>
    </source>
</reference>
<evidence type="ECO:0000256" key="10">
    <source>
        <dbReference type="SAM" id="Coils"/>
    </source>
</evidence>
<organism evidence="13 14">
    <name type="scientific">Brachionus plicatilis</name>
    <name type="common">Marine rotifer</name>
    <name type="synonym">Brachionus muelleri</name>
    <dbReference type="NCBI Taxonomy" id="10195"/>
    <lineage>
        <taxon>Eukaryota</taxon>
        <taxon>Metazoa</taxon>
        <taxon>Spiralia</taxon>
        <taxon>Gnathifera</taxon>
        <taxon>Rotifera</taxon>
        <taxon>Eurotatoria</taxon>
        <taxon>Monogononta</taxon>
        <taxon>Pseudotrocha</taxon>
        <taxon>Ploima</taxon>
        <taxon>Brachionidae</taxon>
        <taxon>Brachionus</taxon>
    </lineage>
</organism>
<name>A0A3M7QP78_BRAPC</name>
<dbReference type="InterPro" id="IPR037869">
    <property type="entry name" value="Spp1/CFP1"/>
</dbReference>
<keyword evidence="5" id="KW-0805">Transcription regulation</keyword>
<evidence type="ECO:0000313" key="14">
    <source>
        <dbReference type="Proteomes" id="UP000276133"/>
    </source>
</evidence>
<evidence type="ECO:0000256" key="6">
    <source>
        <dbReference type="ARBA" id="ARBA00023125"/>
    </source>
</evidence>
<protein>
    <recommendedName>
        <fullName evidence="9">CXXC-type zinc finger protein 1</fullName>
    </recommendedName>
</protein>
<feature type="compositionally biased region" description="Basic and acidic residues" evidence="11">
    <location>
        <begin position="45"/>
        <end position="72"/>
    </location>
</feature>
<feature type="coiled-coil region" evidence="10">
    <location>
        <begin position="251"/>
        <end position="285"/>
    </location>
</feature>
<dbReference type="GO" id="GO:0045893">
    <property type="term" value="P:positive regulation of DNA-templated transcription"/>
    <property type="evidence" value="ECO:0007669"/>
    <property type="project" value="TreeGrafter"/>
</dbReference>
<evidence type="ECO:0000256" key="2">
    <source>
        <dbReference type="ARBA" id="ARBA00022723"/>
    </source>
</evidence>
<dbReference type="GO" id="GO:0008270">
    <property type="term" value="F:zinc ion binding"/>
    <property type="evidence" value="ECO:0007669"/>
    <property type="project" value="UniProtKB-KW"/>
</dbReference>
<feature type="domain" description="CpG binding protein C-terminal" evidence="12">
    <location>
        <begin position="225"/>
        <end position="460"/>
    </location>
</feature>
<dbReference type="OrthoDB" id="419183at2759"/>
<keyword evidence="8" id="KW-0539">Nucleus</keyword>
<keyword evidence="3" id="KW-0863">Zinc-finger</keyword>
<evidence type="ECO:0000256" key="3">
    <source>
        <dbReference type="ARBA" id="ARBA00022771"/>
    </source>
</evidence>
<dbReference type="AlphaFoldDB" id="A0A3M7QP78"/>
<evidence type="ECO:0000256" key="4">
    <source>
        <dbReference type="ARBA" id="ARBA00022833"/>
    </source>
</evidence>